<protein>
    <submittedName>
        <fullName evidence="1">Uncharacterized protein</fullName>
    </submittedName>
</protein>
<sequence>LGWLLGRRPRQCSKHFTCMFNWPYVIECCQMHQRLYLQIFNLGPLPFLLNKLLTNPRVSPRYADSWWFYWSTICFILSEIEQP</sequence>
<feature type="non-terminal residue" evidence="1">
    <location>
        <position position="1"/>
    </location>
</feature>
<dbReference type="VEuPathDB" id="FungiDB:BCV72DRAFT_204565"/>
<dbReference type="EMBL" id="KV921896">
    <property type="protein sequence ID" value="ORE07929.1"/>
    <property type="molecule type" value="Genomic_DNA"/>
</dbReference>
<proteinExistence type="predicted"/>
<dbReference type="AlphaFoldDB" id="A0A1X0R7C7"/>
<dbReference type="Proteomes" id="UP000242414">
    <property type="component" value="Unassembled WGS sequence"/>
</dbReference>
<organism evidence="1">
    <name type="scientific">Rhizopus microsporus var. microsporus</name>
    <dbReference type="NCBI Taxonomy" id="86635"/>
    <lineage>
        <taxon>Eukaryota</taxon>
        <taxon>Fungi</taxon>
        <taxon>Fungi incertae sedis</taxon>
        <taxon>Mucoromycota</taxon>
        <taxon>Mucoromycotina</taxon>
        <taxon>Mucoromycetes</taxon>
        <taxon>Mucorales</taxon>
        <taxon>Mucorineae</taxon>
        <taxon>Rhizopodaceae</taxon>
        <taxon>Rhizopus</taxon>
    </lineage>
</organism>
<evidence type="ECO:0000313" key="1">
    <source>
        <dbReference type="EMBL" id="ORE07929.1"/>
    </source>
</evidence>
<reference evidence="1" key="1">
    <citation type="journal article" date="2016" name="Proc. Natl. Acad. Sci. U.S.A.">
        <title>Lipid metabolic changes in an early divergent fungus govern the establishment of a mutualistic symbiosis with endobacteria.</title>
        <authorList>
            <person name="Lastovetsky O.A."/>
            <person name="Gaspar M.L."/>
            <person name="Mondo S.J."/>
            <person name="LaButti K.M."/>
            <person name="Sandor L."/>
            <person name="Grigoriev I.V."/>
            <person name="Henry S.A."/>
            <person name="Pawlowska T.E."/>
        </authorList>
    </citation>
    <scope>NUCLEOTIDE SEQUENCE [LARGE SCALE GENOMIC DNA]</scope>
    <source>
        <strain evidence="1">ATCC 52814</strain>
    </source>
</reference>
<gene>
    <name evidence="1" type="ORF">BCV72DRAFT_204565</name>
</gene>
<name>A0A1X0R7C7_RHIZD</name>
<accession>A0A1X0R7C7</accession>